<proteinExistence type="predicted"/>
<gene>
    <name evidence="1" type="ORF">Sylvanvirus3_15</name>
</gene>
<reference evidence="1" key="1">
    <citation type="submission" date="2018-10" db="EMBL/GenBank/DDBJ databases">
        <title>Hidden diversity of soil giant viruses.</title>
        <authorList>
            <person name="Schulz F."/>
            <person name="Alteio L."/>
            <person name="Goudeau D."/>
            <person name="Ryan E.M."/>
            <person name="Malmstrom R.R."/>
            <person name="Blanchard J."/>
            <person name="Woyke T."/>
        </authorList>
    </citation>
    <scope>NUCLEOTIDE SEQUENCE</scope>
    <source>
        <strain evidence="1">SYV1</strain>
    </source>
</reference>
<protein>
    <submittedName>
        <fullName evidence="1">Uncharacterized protein</fullName>
    </submittedName>
</protein>
<organism evidence="1">
    <name type="scientific">Sylvanvirus sp</name>
    <dbReference type="NCBI Taxonomy" id="2487774"/>
    <lineage>
        <taxon>Viruses</taxon>
    </lineage>
</organism>
<evidence type="ECO:0000313" key="1">
    <source>
        <dbReference type="EMBL" id="AYV86561.1"/>
    </source>
</evidence>
<name>A0A3G5AJG7_9VIRU</name>
<accession>A0A3G5AJG7</accession>
<dbReference type="EMBL" id="MK072509">
    <property type="protein sequence ID" value="AYV86561.1"/>
    <property type="molecule type" value="Genomic_DNA"/>
</dbReference>
<sequence>MTNVPLRKGPREDDVIDHFVIDQNGTVRNTQVVGPYLPQIWPVSHSAEGILITRIPIDVSFELNGSSNALFASFSWLQSYVTLDATQLVPFPWGRTMKGYKTMGIAELMLWSWGIAPPPFPPRSRLGLPNRYHPIYIDGNINNPRLNNLAWQRPPYGLGKIRTKRWWNEQQRGNPRKWNNKHFTMGGQSYWGVTTILRNLFPDRLVRRHMTAVWTPILNSLQNHQYVDIPASNQILVRITRDFIRVASLLGEQWQVFDRQLKAPLLYYVSQRGRFKLQKPQADLDEVLLEVTDTNLIVYNSDSNVALPMQAPVSFVVPIPTKIQWIWNAPGYARLQQLIRERQLDPSHLLPVKSTLRKCRADAVVLGSFALDQVQAFKGHQQNIASTYGVFSRYMLSHVNGHFTDNNIENLEYVQHPLFTEFQRLTTTTGHPELPLTLDELQLHEQWRTMKLDLTVLSNRLKSLLPHVEHLNI</sequence>